<feature type="region of interest" description="Disordered" evidence="10">
    <location>
        <begin position="260"/>
        <end position="280"/>
    </location>
</feature>
<feature type="compositionally biased region" description="Low complexity" evidence="10">
    <location>
        <begin position="1895"/>
        <end position="1925"/>
    </location>
</feature>
<proteinExistence type="predicted"/>
<feature type="compositionally biased region" description="Low complexity" evidence="10">
    <location>
        <begin position="1101"/>
        <end position="1119"/>
    </location>
</feature>
<feature type="region of interest" description="Disordered" evidence="10">
    <location>
        <begin position="1064"/>
        <end position="1083"/>
    </location>
</feature>
<feature type="compositionally biased region" description="Basic and acidic residues" evidence="10">
    <location>
        <begin position="1070"/>
        <end position="1079"/>
    </location>
</feature>
<feature type="region of interest" description="Disordered" evidence="10">
    <location>
        <begin position="1384"/>
        <end position="1426"/>
    </location>
</feature>
<keyword evidence="7" id="KW-0804">Transcription</keyword>
<feature type="compositionally biased region" description="Low complexity" evidence="10">
    <location>
        <begin position="113"/>
        <end position="134"/>
    </location>
</feature>
<dbReference type="InterPro" id="IPR000949">
    <property type="entry name" value="ELM2_dom"/>
</dbReference>
<accession>B4JEK4</accession>
<keyword evidence="2" id="KW-0479">Metal-binding</keyword>
<dbReference type="InterPro" id="IPR017884">
    <property type="entry name" value="SANT_dom"/>
</dbReference>
<feature type="region of interest" description="Disordered" evidence="10">
    <location>
        <begin position="1096"/>
        <end position="1119"/>
    </location>
</feature>
<keyword evidence="8" id="KW-0539">Nucleus</keyword>
<dbReference type="InterPro" id="IPR009057">
    <property type="entry name" value="Homeodomain-like_sf"/>
</dbReference>
<dbReference type="Pfam" id="PF13912">
    <property type="entry name" value="zf-C2H2_6"/>
    <property type="match status" value="2"/>
</dbReference>
<dbReference type="PROSITE" id="PS50157">
    <property type="entry name" value="ZINC_FINGER_C2H2_2"/>
    <property type="match status" value="6"/>
</dbReference>
<feature type="domain" description="C2H2-type" evidence="11">
    <location>
        <begin position="333"/>
        <end position="360"/>
    </location>
</feature>
<feature type="domain" description="ELM2" evidence="12">
    <location>
        <begin position="1635"/>
        <end position="1722"/>
    </location>
</feature>
<evidence type="ECO:0000256" key="2">
    <source>
        <dbReference type="ARBA" id="ARBA00022723"/>
    </source>
</evidence>
<feature type="compositionally biased region" description="Low complexity" evidence="10">
    <location>
        <begin position="434"/>
        <end position="452"/>
    </location>
</feature>
<dbReference type="EMBL" id="CH916369">
    <property type="protein sequence ID" value="EDV93135.1"/>
    <property type="molecule type" value="Genomic_DNA"/>
</dbReference>
<dbReference type="InterPro" id="IPR013087">
    <property type="entry name" value="Znf_C2H2_type"/>
</dbReference>
<feature type="region of interest" description="Disordered" evidence="10">
    <location>
        <begin position="1571"/>
        <end position="1592"/>
    </location>
</feature>
<feature type="domain" description="C2H2-type" evidence="11">
    <location>
        <begin position="389"/>
        <end position="418"/>
    </location>
</feature>
<feature type="domain" description="C2H2-type" evidence="11">
    <location>
        <begin position="677"/>
        <end position="704"/>
    </location>
</feature>
<dbReference type="GO" id="GO:0006357">
    <property type="term" value="P:regulation of transcription by RNA polymerase II"/>
    <property type="evidence" value="ECO:0007669"/>
    <property type="project" value="TreeGrafter"/>
</dbReference>
<evidence type="ECO:0000256" key="1">
    <source>
        <dbReference type="ARBA" id="ARBA00004123"/>
    </source>
</evidence>
<evidence type="ECO:0000256" key="9">
    <source>
        <dbReference type="PROSITE-ProRule" id="PRU00042"/>
    </source>
</evidence>
<dbReference type="Gene3D" id="3.30.160.60">
    <property type="entry name" value="Classic Zinc Finger"/>
    <property type="match status" value="5"/>
</dbReference>
<dbReference type="SUPFAM" id="SSF46689">
    <property type="entry name" value="Homeodomain-like"/>
    <property type="match status" value="1"/>
</dbReference>
<dbReference type="PROSITE" id="PS51293">
    <property type="entry name" value="SANT"/>
    <property type="match status" value="1"/>
</dbReference>
<dbReference type="Pfam" id="PF00096">
    <property type="entry name" value="zf-C2H2"/>
    <property type="match status" value="1"/>
</dbReference>
<dbReference type="PROSITE" id="PS51156">
    <property type="entry name" value="ELM2"/>
    <property type="match status" value="1"/>
</dbReference>
<evidence type="ECO:0000313" key="15">
    <source>
        <dbReference type="Proteomes" id="UP000001070"/>
    </source>
</evidence>
<dbReference type="PANTHER" id="PTHR16089:SF40">
    <property type="entry name" value="SUPPRESSOR OF ACTIVATED EGL-4 PROTEIN 1"/>
    <property type="match status" value="1"/>
</dbReference>
<feature type="region of interest" description="Disordered" evidence="10">
    <location>
        <begin position="1895"/>
        <end position="1928"/>
    </location>
</feature>
<feature type="region of interest" description="Disordered" evidence="10">
    <location>
        <begin position="411"/>
        <end position="452"/>
    </location>
</feature>
<dbReference type="SUPFAM" id="SSF57667">
    <property type="entry name" value="beta-beta-alpha zinc fingers"/>
    <property type="match status" value="3"/>
</dbReference>
<evidence type="ECO:0000256" key="4">
    <source>
        <dbReference type="ARBA" id="ARBA00022771"/>
    </source>
</evidence>
<dbReference type="SMART" id="SM01189">
    <property type="entry name" value="ELM2"/>
    <property type="match status" value="1"/>
</dbReference>
<feature type="compositionally biased region" description="Low complexity" evidence="10">
    <location>
        <begin position="1388"/>
        <end position="1398"/>
    </location>
</feature>
<feature type="domain" description="C2H2-type" evidence="11">
    <location>
        <begin position="361"/>
        <end position="388"/>
    </location>
</feature>
<dbReference type="InterPro" id="IPR001005">
    <property type="entry name" value="SANT/Myb"/>
</dbReference>
<dbReference type="HOGENOM" id="CLU_001635_0_0_1"/>
<dbReference type="eggNOG" id="KOG1721">
    <property type="taxonomic scope" value="Eukaryota"/>
</dbReference>
<gene>
    <name evidence="14" type="primary">Dgri\GH19137</name>
    <name evidence="14" type="ORF">Dgri_GH19137</name>
</gene>
<organism evidence="15">
    <name type="scientific">Drosophila grimshawi</name>
    <name type="common">Hawaiian fruit fly</name>
    <name type="synonym">Idiomyia grimshawi</name>
    <dbReference type="NCBI Taxonomy" id="7222"/>
    <lineage>
        <taxon>Eukaryota</taxon>
        <taxon>Metazoa</taxon>
        <taxon>Ecdysozoa</taxon>
        <taxon>Arthropoda</taxon>
        <taxon>Hexapoda</taxon>
        <taxon>Insecta</taxon>
        <taxon>Pterygota</taxon>
        <taxon>Neoptera</taxon>
        <taxon>Endopterygota</taxon>
        <taxon>Diptera</taxon>
        <taxon>Brachycera</taxon>
        <taxon>Muscomorpha</taxon>
        <taxon>Ephydroidea</taxon>
        <taxon>Drosophilidae</taxon>
        <taxon>Drosophila</taxon>
        <taxon>Hawaiian Drosophila</taxon>
    </lineage>
</organism>
<dbReference type="GO" id="GO:0003714">
    <property type="term" value="F:transcription corepressor activity"/>
    <property type="evidence" value="ECO:0007669"/>
    <property type="project" value="TreeGrafter"/>
</dbReference>
<dbReference type="KEGG" id="dgr:6563206"/>
<protein>
    <submittedName>
        <fullName evidence="14">GH19137</fullName>
    </submittedName>
</protein>
<feature type="region of interest" description="Disordered" evidence="10">
    <location>
        <begin position="22"/>
        <end position="41"/>
    </location>
</feature>
<dbReference type="OMA" id="QQTDFML"/>
<dbReference type="FunFam" id="1.10.10.60:FF:000514">
    <property type="entry name" value="Uncharacterized protein, isoform C"/>
    <property type="match status" value="1"/>
</dbReference>
<feature type="region of interest" description="Disordered" evidence="10">
    <location>
        <begin position="1828"/>
        <end position="1877"/>
    </location>
</feature>
<dbReference type="PROSITE" id="PS00028">
    <property type="entry name" value="ZINC_FINGER_C2H2_1"/>
    <property type="match status" value="6"/>
</dbReference>
<feature type="compositionally biased region" description="Low complexity" evidence="10">
    <location>
        <begin position="1829"/>
        <end position="1842"/>
    </location>
</feature>
<dbReference type="FunFam" id="3.30.160.60:FF:000656">
    <property type="entry name" value="Zinc finger protein 541"/>
    <property type="match status" value="1"/>
</dbReference>
<reference evidence="14 15" key="1">
    <citation type="journal article" date="2007" name="Nature">
        <title>Evolution of genes and genomes on the Drosophila phylogeny.</title>
        <authorList>
            <consortium name="Drosophila 12 Genomes Consortium"/>
            <person name="Clark A.G."/>
            <person name="Eisen M.B."/>
            <person name="Smith D.R."/>
            <person name="Bergman C.M."/>
            <person name="Oliver B."/>
            <person name="Markow T.A."/>
            <person name="Kaufman T.C."/>
            <person name="Kellis M."/>
            <person name="Gelbart W."/>
            <person name="Iyer V.N."/>
            <person name="Pollard D.A."/>
            <person name="Sackton T.B."/>
            <person name="Larracuente A.M."/>
            <person name="Singh N.D."/>
            <person name="Abad J.P."/>
            <person name="Abt D.N."/>
            <person name="Adryan B."/>
            <person name="Aguade M."/>
            <person name="Akashi H."/>
            <person name="Anderson W.W."/>
            <person name="Aquadro C.F."/>
            <person name="Ardell D.H."/>
            <person name="Arguello R."/>
            <person name="Artieri C.G."/>
            <person name="Barbash D.A."/>
            <person name="Barker D."/>
            <person name="Barsanti P."/>
            <person name="Batterham P."/>
            <person name="Batzoglou S."/>
            <person name="Begun D."/>
            <person name="Bhutkar A."/>
            <person name="Blanco E."/>
            <person name="Bosak S.A."/>
            <person name="Bradley R.K."/>
            <person name="Brand A.D."/>
            <person name="Brent M.R."/>
            <person name="Brooks A.N."/>
            <person name="Brown R.H."/>
            <person name="Butlin R.K."/>
            <person name="Caggese C."/>
            <person name="Calvi B.R."/>
            <person name="Bernardo de Carvalho A."/>
            <person name="Caspi A."/>
            <person name="Castrezana S."/>
            <person name="Celniker S.E."/>
            <person name="Chang J.L."/>
            <person name="Chapple C."/>
            <person name="Chatterji S."/>
            <person name="Chinwalla A."/>
            <person name="Civetta A."/>
            <person name="Clifton S.W."/>
            <person name="Comeron J.M."/>
            <person name="Costello J.C."/>
            <person name="Coyne J.A."/>
            <person name="Daub J."/>
            <person name="David R.G."/>
            <person name="Delcher A.L."/>
            <person name="Delehaunty K."/>
            <person name="Do C.B."/>
            <person name="Ebling H."/>
            <person name="Edwards K."/>
            <person name="Eickbush T."/>
            <person name="Evans J.D."/>
            <person name="Filipski A."/>
            <person name="Findeiss S."/>
            <person name="Freyhult E."/>
            <person name="Fulton L."/>
            <person name="Fulton R."/>
            <person name="Garcia A.C."/>
            <person name="Gardiner A."/>
            <person name="Garfield D.A."/>
            <person name="Garvin B.E."/>
            <person name="Gibson G."/>
            <person name="Gilbert D."/>
            <person name="Gnerre S."/>
            <person name="Godfrey J."/>
            <person name="Good R."/>
            <person name="Gotea V."/>
            <person name="Gravely B."/>
            <person name="Greenberg A.J."/>
            <person name="Griffiths-Jones S."/>
            <person name="Gross S."/>
            <person name="Guigo R."/>
            <person name="Gustafson E.A."/>
            <person name="Haerty W."/>
            <person name="Hahn M.W."/>
            <person name="Halligan D.L."/>
            <person name="Halpern A.L."/>
            <person name="Halter G.M."/>
            <person name="Han M.V."/>
            <person name="Heger A."/>
            <person name="Hillier L."/>
            <person name="Hinrichs A.S."/>
            <person name="Holmes I."/>
            <person name="Hoskins R.A."/>
            <person name="Hubisz M.J."/>
            <person name="Hultmark D."/>
            <person name="Huntley M.A."/>
            <person name="Jaffe D.B."/>
            <person name="Jagadeeshan S."/>
            <person name="Jeck W.R."/>
            <person name="Johnson J."/>
            <person name="Jones C.D."/>
            <person name="Jordan W.C."/>
            <person name="Karpen G.H."/>
            <person name="Kataoka E."/>
            <person name="Keightley P.D."/>
            <person name="Kheradpour P."/>
            <person name="Kirkness E.F."/>
            <person name="Koerich L.B."/>
            <person name="Kristiansen K."/>
            <person name="Kudrna D."/>
            <person name="Kulathinal R.J."/>
            <person name="Kumar S."/>
            <person name="Kwok R."/>
            <person name="Lander E."/>
            <person name="Langley C.H."/>
            <person name="Lapoint R."/>
            <person name="Lazzaro B.P."/>
            <person name="Lee S.J."/>
            <person name="Levesque L."/>
            <person name="Li R."/>
            <person name="Lin C.F."/>
            <person name="Lin M.F."/>
            <person name="Lindblad-Toh K."/>
            <person name="Llopart A."/>
            <person name="Long M."/>
            <person name="Low L."/>
            <person name="Lozovsky E."/>
            <person name="Lu J."/>
            <person name="Luo M."/>
            <person name="Machado C.A."/>
            <person name="Makalowski W."/>
            <person name="Marzo M."/>
            <person name="Matsuda M."/>
            <person name="Matzkin L."/>
            <person name="McAllister B."/>
            <person name="McBride C.S."/>
            <person name="McKernan B."/>
            <person name="McKernan K."/>
            <person name="Mendez-Lago M."/>
            <person name="Minx P."/>
            <person name="Mollenhauer M.U."/>
            <person name="Montooth K."/>
            <person name="Mount S.M."/>
            <person name="Mu X."/>
            <person name="Myers E."/>
            <person name="Negre B."/>
            <person name="Newfeld S."/>
            <person name="Nielsen R."/>
            <person name="Noor M.A."/>
            <person name="O'Grady P."/>
            <person name="Pachter L."/>
            <person name="Papaceit M."/>
            <person name="Parisi M.J."/>
            <person name="Parisi M."/>
            <person name="Parts L."/>
            <person name="Pedersen J.S."/>
            <person name="Pesole G."/>
            <person name="Phillippy A.M."/>
            <person name="Ponting C.P."/>
            <person name="Pop M."/>
            <person name="Porcelli D."/>
            <person name="Powell J.R."/>
            <person name="Prohaska S."/>
            <person name="Pruitt K."/>
            <person name="Puig M."/>
            <person name="Quesneville H."/>
            <person name="Ram K.R."/>
            <person name="Rand D."/>
            <person name="Rasmussen M.D."/>
            <person name="Reed L.K."/>
            <person name="Reenan R."/>
            <person name="Reily A."/>
            <person name="Remington K.A."/>
            <person name="Rieger T.T."/>
            <person name="Ritchie M.G."/>
            <person name="Robin C."/>
            <person name="Rogers Y.H."/>
            <person name="Rohde C."/>
            <person name="Rozas J."/>
            <person name="Rubenfield M.J."/>
            <person name="Ruiz A."/>
            <person name="Russo S."/>
            <person name="Salzberg S.L."/>
            <person name="Sanchez-Gracia A."/>
            <person name="Saranga D.J."/>
            <person name="Sato H."/>
            <person name="Schaeffer S.W."/>
            <person name="Schatz M.C."/>
            <person name="Schlenke T."/>
            <person name="Schwartz R."/>
            <person name="Segarra C."/>
            <person name="Singh R.S."/>
            <person name="Sirot L."/>
            <person name="Sirota M."/>
            <person name="Sisneros N.B."/>
            <person name="Smith C.D."/>
            <person name="Smith T.F."/>
            <person name="Spieth J."/>
            <person name="Stage D.E."/>
            <person name="Stark A."/>
            <person name="Stephan W."/>
            <person name="Strausberg R.L."/>
            <person name="Strempel S."/>
            <person name="Sturgill D."/>
            <person name="Sutton G."/>
            <person name="Sutton G.G."/>
            <person name="Tao W."/>
            <person name="Teichmann S."/>
            <person name="Tobari Y.N."/>
            <person name="Tomimura Y."/>
            <person name="Tsolas J.M."/>
            <person name="Valente V.L."/>
            <person name="Venter E."/>
            <person name="Venter J.C."/>
            <person name="Vicario S."/>
            <person name="Vieira F.G."/>
            <person name="Vilella A.J."/>
            <person name="Villasante A."/>
            <person name="Walenz B."/>
            <person name="Wang J."/>
            <person name="Wasserman M."/>
            <person name="Watts T."/>
            <person name="Wilson D."/>
            <person name="Wilson R.K."/>
            <person name="Wing R.A."/>
            <person name="Wolfner M.F."/>
            <person name="Wong A."/>
            <person name="Wong G.K."/>
            <person name="Wu C.I."/>
            <person name="Wu G."/>
            <person name="Yamamoto D."/>
            <person name="Yang H.P."/>
            <person name="Yang S.P."/>
            <person name="Yorke J.A."/>
            <person name="Yoshida K."/>
            <person name="Zdobnov E."/>
            <person name="Zhang P."/>
            <person name="Zhang Y."/>
            <person name="Zimin A.V."/>
            <person name="Baldwin J."/>
            <person name="Abdouelleil A."/>
            <person name="Abdulkadir J."/>
            <person name="Abebe A."/>
            <person name="Abera B."/>
            <person name="Abreu J."/>
            <person name="Acer S.C."/>
            <person name="Aftuck L."/>
            <person name="Alexander A."/>
            <person name="An P."/>
            <person name="Anderson E."/>
            <person name="Anderson S."/>
            <person name="Arachi H."/>
            <person name="Azer M."/>
            <person name="Bachantsang P."/>
            <person name="Barry A."/>
            <person name="Bayul T."/>
            <person name="Berlin A."/>
            <person name="Bessette D."/>
            <person name="Bloom T."/>
            <person name="Blye J."/>
            <person name="Boguslavskiy L."/>
            <person name="Bonnet C."/>
            <person name="Boukhgalter B."/>
            <person name="Bourzgui I."/>
            <person name="Brown A."/>
            <person name="Cahill P."/>
            <person name="Channer S."/>
            <person name="Cheshatsang Y."/>
            <person name="Chuda L."/>
            <person name="Citroen M."/>
            <person name="Collymore A."/>
            <person name="Cooke P."/>
            <person name="Costello M."/>
            <person name="D'Aco K."/>
            <person name="Daza R."/>
            <person name="De Haan G."/>
            <person name="DeGray S."/>
            <person name="DeMaso C."/>
            <person name="Dhargay N."/>
            <person name="Dooley K."/>
            <person name="Dooley E."/>
            <person name="Doricent M."/>
            <person name="Dorje P."/>
            <person name="Dorjee K."/>
            <person name="Dupes A."/>
            <person name="Elong R."/>
            <person name="Falk J."/>
            <person name="Farina A."/>
            <person name="Faro S."/>
            <person name="Ferguson D."/>
            <person name="Fisher S."/>
            <person name="Foley C.D."/>
            <person name="Franke A."/>
            <person name="Friedrich D."/>
            <person name="Gadbois L."/>
            <person name="Gearin G."/>
            <person name="Gearin C.R."/>
            <person name="Giannoukos G."/>
            <person name="Goode T."/>
            <person name="Graham J."/>
            <person name="Grandbois E."/>
            <person name="Grewal S."/>
            <person name="Gyaltsen K."/>
            <person name="Hafez N."/>
            <person name="Hagos B."/>
            <person name="Hall J."/>
            <person name="Henson C."/>
            <person name="Hollinger A."/>
            <person name="Honan T."/>
            <person name="Huard M.D."/>
            <person name="Hughes L."/>
            <person name="Hurhula B."/>
            <person name="Husby M.E."/>
            <person name="Kamat A."/>
            <person name="Kanga B."/>
            <person name="Kashin S."/>
            <person name="Khazanovich D."/>
            <person name="Kisner P."/>
            <person name="Lance K."/>
            <person name="Lara M."/>
            <person name="Lee W."/>
            <person name="Lennon N."/>
            <person name="Letendre F."/>
            <person name="LeVine R."/>
            <person name="Lipovsky A."/>
            <person name="Liu X."/>
            <person name="Liu J."/>
            <person name="Liu S."/>
            <person name="Lokyitsang T."/>
            <person name="Lokyitsang Y."/>
            <person name="Lubonja R."/>
            <person name="Lui A."/>
            <person name="MacDonald P."/>
            <person name="Magnisalis V."/>
            <person name="Maru K."/>
            <person name="Matthews C."/>
            <person name="McCusker W."/>
            <person name="McDonough S."/>
            <person name="Mehta T."/>
            <person name="Meldrim J."/>
            <person name="Meneus L."/>
            <person name="Mihai O."/>
            <person name="Mihalev A."/>
            <person name="Mihova T."/>
            <person name="Mittelman R."/>
            <person name="Mlenga V."/>
            <person name="Montmayeur A."/>
            <person name="Mulrain L."/>
            <person name="Navidi A."/>
            <person name="Naylor J."/>
            <person name="Negash T."/>
            <person name="Nguyen T."/>
            <person name="Nguyen N."/>
            <person name="Nicol R."/>
            <person name="Norbu C."/>
            <person name="Norbu N."/>
            <person name="Novod N."/>
            <person name="O'Neill B."/>
            <person name="Osman S."/>
            <person name="Markiewicz E."/>
            <person name="Oyono O.L."/>
            <person name="Patti C."/>
            <person name="Phunkhang P."/>
            <person name="Pierre F."/>
            <person name="Priest M."/>
            <person name="Raghuraman S."/>
            <person name="Rege F."/>
            <person name="Reyes R."/>
            <person name="Rise C."/>
            <person name="Rogov P."/>
            <person name="Ross K."/>
            <person name="Ryan E."/>
            <person name="Settipalli S."/>
            <person name="Shea T."/>
            <person name="Sherpa N."/>
            <person name="Shi L."/>
            <person name="Shih D."/>
            <person name="Sparrow T."/>
            <person name="Spaulding J."/>
            <person name="Stalker J."/>
            <person name="Stange-Thomann N."/>
            <person name="Stavropoulos S."/>
            <person name="Stone C."/>
            <person name="Strader C."/>
            <person name="Tesfaye S."/>
            <person name="Thomson T."/>
            <person name="Thoulutsang Y."/>
            <person name="Thoulutsang D."/>
            <person name="Topham K."/>
            <person name="Topping I."/>
            <person name="Tsamla T."/>
            <person name="Vassiliev H."/>
            <person name="Vo A."/>
            <person name="Wangchuk T."/>
            <person name="Wangdi T."/>
            <person name="Weiand M."/>
            <person name="Wilkinson J."/>
            <person name="Wilson A."/>
            <person name="Yadav S."/>
            <person name="Young G."/>
            <person name="Yu Q."/>
            <person name="Zembek L."/>
            <person name="Zhong D."/>
            <person name="Zimmer A."/>
            <person name="Zwirko Z."/>
            <person name="Jaffe D.B."/>
            <person name="Alvarez P."/>
            <person name="Brockman W."/>
            <person name="Butler J."/>
            <person name="Chin C."/>
            <person name="Gnerre S."/>
            <person name="Grabherr M."/>
            <person name="Kleber M."/>
            <person name="Mauceli E."/>
            <person name="MacCallum I."/>
        </authorList>
    </citation>
    <scope>NUCLEOTIDE SEQUENCE [LARGE SCALE GENOMIC DNA]</scope>
    <source>
        <strain evidence="15">Tucson 15287-2541.00</strain>
    </source>
</reference>
<evidence type="ECO:0000313" key="14">
    <source>
        <dbReference type="EMBL" id="EDV93135.1"/>
    </source>
</evidence>
<evidence type="ECO:0000256" key="8">
    <source>
        <dbReference type="ARBA" id="ARBA00023242"/>
    </source>
</evidence>
<dbReference type="FunFam" id="3.30.160.60:FF:000744">
    <property type="entry name" value="zinc finger E-box-binding homeobox 1"/>
    <property type="match status" value="1"/>
</dbReference>
<evidence type="ECO:0000256" key="7">
    <source>
        <dbReference type="ARBA" id="ARBA00023163"/>
    </source>
</evidence>
<evidence type="ECO:0000259" key="11">
    <source>
        <dbReference type="PROSITE" id="PS50157"/>
    </source>
</evidence>
<feature type="compositionally biased region" description="Basic and acidic residues" evidence="10">
    <location>
        <begin position="703"/>
        <end position="717"/>
    </location>
</feature>
<evidence type="ECO:0000259" key="12">
    <source>
        <dbReference type="PROSITE" id="PS51156"/>
    </source>
</evidence>
<dbReference type="InterPro" id="IPR051066">
    <property type="entry name" value="Trans_reg/Corepressor"/>
</dbReference>
<feature type="domain" description="C2H2-type" evidence="11">
    <location>
        <begin position="1800"/>
        <end position="1829"/>
    </location>
</feature>
<dbReference type="eggNOG" id="KOG4167">
    <property type="taxonomic scope" value="Eukaryota"/>
</dbReference>
<dbReference type="GO" id="GO:0000118">
    <property type="term" value="C:histone deacetylase complex"/>
    <property type="evidence" value="ECO:0007669"/>
    <property type="project" value="TreeGrafter"/>
</dbReference>
<dbReference type="InterPro" id="IPR036236">
    <property type="entry name" value="Znf_C2H2_sf"/>
</dbReference>
<dbReference type="PhylomeDB" id="B4JEK4"/>
<feature type="region of interest" description="Disordered" evidence="10">
    <location>
        <begin position="1978"/>
        <end position="1999"/>
    </location>
</feature>
<name>B4JEK4_DROGR</name>
<evidence type="ECO:0000256" key="10">
    <source>
        <dbReference type="SAM" id="MobiDB-lite"/>
    </source>
</evidence>
<dbReference type="GO" id="GO:0008270">
    <property type="term" value="F:zinc ion binding"/>
    <property type="evidence" value="ECO:0007669"/>
    <property type="project" value="UniProtKB-KW"/>
</dbReference>
<feature type="compositionally biased region" description="Basic residues" evidence="10">
    <location>
        <begin position="1573"/>
        <end position="1584"/>
    </location>
</feature>
<feature type="domain" description="C2H2-type" evidence="11">
    <location>
        <begin position="1962"/>
        <end position="1989"/>
    </location>
</feature>
<comment type="subcellular location">
    <subcellularLocation>
        <location evidence="1">Nucleus</location>
    </subcellularLocation>
</comment>
<dbReference type="Pfam" id="PF01448">
    <property type="entry name" value="ELM2"/>
    <property type="match status" value="1"/>
</dbReference>
<dbReference type="OrthoDB" id="5977959at2759"/>
<feature type="compositionally biased region" description="Low complexity" evidence="10">
    <location>
        <begin position="1405"/>
        <end position="1426"/>
    </location>
</feature>
<evidence type="ECO:0000256" key="6">
    <source>
        <dbReference type="ARBA" id="ARBA00023015"/>
    </source>
</evidence>
<dbReference type="STRING" id="7222.B4JEK4"/>
<dbReference type="SMART" id="SM00355">
    <property type="entry name" value="ZnF_C2H2"/>
    <property type="match status" value="6"/>
</dbReference>
<dbReference type="SMR" id="B4JEK4"/>
<evidence type="ECO:0000256" key="5">
    <source>
        <dbReference type="ARBA" id="ARBA00022833"/>
    </source>
</evidence>
<keyword evidence="5" id="KW-0862">Zinc</keyword>
<dbReference type="Proteomes" id="UP000001070">
    <property type="component" value="Unassembled WGS sequence"/>
</dbReference>
<feature type="compositionally biased region" description="Polar residues" evidence="10">
    <location>
        <begin position="419"/>
        <end position="433"/>
    </location>
</feature>
<dbReference type="PANTHER" id="PTHR16089">
    <property type="entry name" value="REST COREPRESSOR COREST PROTEIN-RELATED"/>
    <property type="match status" value="1"/>
</dbReference>
<dbReference type="Pfam" id="PF00249">
    <property type="entry name" value="Myb_DNA-binding"/>
    <property type="match status" value="1"/>
</dbReference>
<feature type="compositionally biased region" description="Low complexity" evidence="10">
    <location>
        <begin position="1849"/>
        <end position="1871"/>
    </location>
</feature>
<dbReference type="FunCoup" id="B4JEK4">
    <property type="interactions" value="1"/>
</dbReference>
<feature type="compositionally biased region" description="Polar residues" evidence="10">
    <location>
        <begin position="1989"/>
        <end position="1998"/>
    </location>
</feature>
<dbReference type="SMART" id="SM00717">
    <property type="entry name" value="SANT"/>
    <property type="match status" value="1"/>
</dbReference>
<feature type="domain" description="SANT" evidence="13">
    <location>
        <begin position="1725"/>
        <end position="1776"/>
    </location>
</feature>
<feature type="compositionally biased region" description="Low complexity" evidence="10">
    <location>
        <begin position="24"/>
        <end position="41"/>
    </location>
</feature>
<keyword evidence="6" id="KW-0805">Transcription regulation</keyword>
<keyword evidence="15" id="KW-1185">Reference proteome</keyword>
<feature type="region of interest" description="Disordered" evidence="10">
    <location>
        <begin position="702"/>
        <end position="724"/>
    </location>
</feature>
<dbReference type="Gene3D" id="1.10.10.60">
    <property type="entry name" value="Homeodomain-like"/>
    <property type="match status" value="1"/>
</dbReference>
<keyword evidence="4 9" id="KW-0863">Zinc-finger</keyword>
<sequence>MCSASLGSEGSVTLQLRDASTLETAADSTTPTTTSTSTSATAAITTTATSNPIATSSLSSQSNGVTVLETSSSAASGITSALENALTVGYPDPEMLADVLGTIQTASLKNKHSNNSNNSNNNTSIKRSNNNKSSSTAATILTSSGIHLNSPNKITITRRSASNKISVQTVSTSTNTTISSIGGSKTNYIKNCLIRSSSCSNTATNVTTLAQILSNSSTSSAASLLSQHNNNSNCSNSSNFSIASSVGSIGSVSSNTSNTSSSSNCSSSNSNDSNSSLGQSLSFKSNGRNVAGIVTASTTSTSTAATGIGIVTVDNAPRKSRPKLSSPTRHGPQQCQICSKIFGNASALAKHKLTHSDERKYICALCSKAFKRQDHLNGHMMTHRNKKPYECRADGCGKSYCDARSLRRHSENHHGCVPTSESLSPTASTNGNVSNGISSLTGSGSSNSSSNGIGVATSSLSLSPATASGDASSPDGATCIRTYISTGSSIVDAATGIALSDEQIRAMNLPIKTGVTLLSPTTSTCSTTSSTASSMSCSSSGNGNGSSVVASSPTITLCDGATLEAEGLTREQLDLISKIMQQTKQTSAQVTVSSPTSVSSYKINTETAQVSARPRTWNMQLLNNVQNVTLTVDEGTELVASASSPPDEVKDDELGQQQLVTAINPHLLNIVKVDKPVECNLCHRKFKNVPALNGHMRLHGGYFKKDPETKRSEKKDSGGPPLQTASIGVRALIEEKIISKRKDINKGAFAVPAPPSSAVNSGVVSCNNNNNSNISSSNNNNNRNCNLRRSISDLESFLSPKSNANCSLSQALATSCSTTTTTAVLPAATTIKSSSGLSIQQIGLPQSIEIFSGGQRQPKTLSLGSGANTITITTNNVPTTTTMSALSALKGASSINSVSGNADPKDSTLIELLKRGTRIAVTSKKAQNTSTNLLLSNAANAELIGNSVQAATSRQIITNNNRTVIIPSDVHVVSTKSNKVSSNGASNANSISLPDGTPLSLTIGGNQESIGPSSISGGVNGVYAVTYTTNTDAVDLFGNAEVFNVSDTEMLLQTVDTMELLNNEEENEDEGHKQSEHSENFPLLNSVEDDVLIKLEPESGTPNTNTNTNTNTNPNQTTTPLPTFQQFHSKELIMQNSSQIQAIANMRGGVLSSPLHSPLAYPTPPSSHENVAQSSPFIEDAAAQFVDANHTFFGDKTDFSHVYFKTDDDCMQHQLNENDNEKILKLKTVLEESAFDASIKVEDLLNGTEDDAECDLREFAETNLSFLDEDQEFLNDSRNATSPLSESFFTSGIGSAEDVKQVLREVLPDENMQLQLSSEQLAENIIDLYYLPGLGLQSQMMSNSDDPLLSSSPRDFGLQRQVVHATTSATSSTVPSMDQLQSSGVMFEQQQQQLPPQRQQDEQQELQPQQQQQQLGIGQQPQQQQQSDFMLSNFTPVSCQTQYLDANQQSMTMQPLNNLLQPLLFGSNNNSNNNNHSIDKQQEFGTLLQTTNGQTSALDASLIFACGDGIKSNSNNNKSLIANLPAAAPVATPSPSFSNLQPLSNQTNSILKRRLRSNGAQDVHKFSKFHTLSPHRSKLRKPSRTHYTPAPILNPDRKGTGLYYSVRKQLGQNMFDAFDDDFGDPVGLVDFSDESKVNLGSTYQAQIPACKPLEEAIKETMCADMMWDPSVQIDDKILMRYIDLSKSSAVPMGSHSEEVALQALLEAKGNSAAAVLTLLQTQSSAFQMKWTAYELEQFLRGLERHGKDFGKIASELLTKTSGECVQMYYFWKKLCVDYKVSHLKMEPVPPSTPVVEQKPYVCEIADCSASFSSKAALHGHVRIHAYGRNASNSNNNNNNNNNQHATAISANNSNNHHSSSNSNNNTNNSNACAPQPSSNSNQCISATITATTTVAHTNGNNSSNTNTNANNNNSNNNNMNSNITNATGTSINPTLLSAVATTSTATKDSNSNNSNIAKDTEFPCKVCGKVFNKVKSRSAHMKTHRVQESEQSTNSKQQSATNANLSAVAVAVALAAASASASAAAAASAASVASTAASASAAPSAVSVTASTSS</sequence>
<evidence type="ECO:0000259" key="13">
    <source>
        <dbReference type="PROSITE" id="PS51293"/>
    </source>
</evidence>
<evidence type="ECO:0000256" key="3">
    <source>
        <dbReference type="ARBA" id="ARBA00022737"/>
    </source>
</evidence>
<dbReference type="InParanoid" id="B4JEK4"/>
<dbReference type="GO" id="GO:0005667">
    <property type="term" value="C:transcription regulator complex"/>
    <property type="evidence" value="ECO:0007669"/>
    <property type="project" value="TreeGrafter"/>
</dbReference>
<keyword evidence="3" id="KW-0677">Repeat</keyword>
<feature type="region of interest" description="Disordered" evidence="10">
    <location>
        <begin position="108"/>
        <end position="134"/>
    </location>
</feature>